<dbReference type="KEGG" id="drt:Dret_0535"/>
<keyword evidence="3" id="KW-1185">Reference proteome</keyword>
<gene>
    <name evidence="2" type="ordered locus">Dret_0535</name>
</gene>
<dbReference type="HOGENOM" id="CLU_1989059_0_0_7"/>
<evidence type="ECO:0000256" key="1">
    <source>
        <dbReference type="SAM" id="Phobius"/>
    </source>
</evidence>
<dbReference type="Proteomes" id="UP000001052">
    <property type="component" value="Chromosome"/>
</dbReference>
<dbReference type="STRING" id="485915.Dret_0535"/>
<feature type="transmembrane region" description="Helical" evidence="1">
    <location>
        <begin position="40"/>
        <end position="59"/>
    </location>
</feature>
<proteinExistence type="predicted"/>
<dbReference type="Pfam" id="PF04246">
    <property type="entry name" value="RseC_MucC"/>
    <property type="match status" value="1"/>
</dbReference>
<dbReference type="eggNOG" id="COG3086">
    <property type="taxonomic scope" value="Bacteria"/>
</dbReference>
<evidence type="ECO:0000313" key="2">
    <source>
        <dbReference type="EMBL" id="ACV67832.1"/>
    </source>
</evidence>
<feature type="transmembrane region" description="Helical" evidence="1">
    <location>
        <begin position="71"/>
        <end position="91"/>
    </location>
</feature>
<keyword evidence="1" id="KW-0812">Transmembrane</keyword>
<evidence type="ECO:0000313" key="3">
    <source>
        <dbReference type="Proteomes" id="UP000001052"/>
    </source>
</evidence>
<name>C8WYR6_DESRD</name>
<reference evidence="2 3" key="2">
    <citation type="journal article" date="2010" name="Stand. Genomic Sci.">
        <title>Complete genome sequence of Desulfohalobium retbaense type strain (HR(100)).</title>
        <authorList>
            <person name="Spring S."/>
            <person name="Nolan M."/>
            <person name="Lapidus A."/>
            <person name="Glavina Del Rio T."/>
            <person name="Copeland A."/>
            <person name="Tice H."/>
            <person name="Cheng J.F."/>
            <person name="Lucas S."/>
            <person name="Land M."/>
            <person name="Chen F."/>
            <person name="Bruce D."/>
            <person name="Goodwin L."/>
            <person name="Pitluck S."/>
            <person name="Ivanova N."/>
            <person name="Mavromatis K."/>
            <person name="Mikhailova N."/>
            <person name="Pati A."/>
            <person name="Chen A."/>
            <person name="Palaniappan K."/>
            <person name="Hauser L."/>
            <person name="Chang Y.J."/>
            <person name="Jeffries C.D."/>
            <person name="Munk C."/>
            <person name="Kiss H."/>
            <person name="Chain P."/>
            <person name="Han C."/>
            <person name="Brettin T."/>
            <person name="Detter J.C."/>
            <person name="Schuler E."/>
            <person name="Goker M."/>
            <person name="Rohde M."/>
            <person name="Bristow J."/>
            <person name="Eisen J.A."/>
            <person name="Markowitz V."/>
            <person name="Hugenholtz P."/>
            <person name="Kyrpides N.C."/>
            <person name="Klenk H.P."/>
        </authorList>
    </citation>
    <scope>NUCLEOTIDE SEQUENCE [LARGE SCALE GENOMIC DNA]</scope>
    <source>
        <strain evidence="2 3">DSM 5692</strain>
    </source>
</reference>
<sequence>MRCTCNPVGTQKMAFSAHDAFQAQVGDEVDVAFEATGRKLAMAVLYGVPLLAFLLGAIIGNELALFGSADLSGVVLSLTATLAAFIGIRWYSRNRLESDAEYRPVVIERYPSPPKTTEDEAPIAS</sequence>
<reference evidence="3" key="1">
    <citation type="submission" date="2009-09" db="EMBL/GenBank/DDBJ databases">
        <title>The complete chromosome of Desulfohalobium retbaense DSM 5692.</title>
        <authorList>
            <consortium name="US DOE Joint Genome Institute (JGI-PGF)"/>
            <person name="Lucas S."/>
            <person name="Copeland A."/>
            <person name="Lapidus A."/>
            <person name="Glavina del Rio T."/>
            <person name="Dalin E."/>
            <person name="Tice H."/>
            <person name="Bruce D."/>
            <person name="Goodwin L."/>
            <person name="Pitluck S."/>
            <person name="Kyrpides N."/>
            <person name="Mavromatis K."/>
            <person name="Ivanova N."/>
            <person name="Mikhailova N."/>
            <person name="Munk A.C."/>
            <person name="Brettin T."/>
            <person name="Detter J.C."/>
            <person name="Han C."/>
            <person name="Tapia R."/>
            <person name="Larimer F."/>
            <person name="Land M."/>
            <person name="Hauser L."/>
            <person name="Markowitz V."/>
            <person name="Cheng J.-F."/>
            <person name="Hugenholtz P."/>
            <person name="Woyke T."/>
            <person name="Wu D."/>
            <person name="Spring S."/>
            <person name="Klenk H.-P."/>
            <person name="Eisen J.A."/>
        </authorList>
    </citation>
    <scope>NUCLEOTIDE SEQUENCE [LARGE SCALE GENOMIC DNA]</scope>
    <source>
        <strain evidence="3">DSM 5692</strain>
    </source>
</reference>
<accession>C8WYR6</accession>
<organism evidence="2 3">
    <name type="scientific">Desulfohalobium retbaense (strain ATCC 49708 / DSM 5692 / JCM 16813 / HR100)</name>
    <dbReference type="NCBI Taxonomy" id="485915"/>
    <lineage>
        <taxon>Bacteria</taxon>
        <taxon>Pseudomonadati</taxon>
        <taxon>Thermodesulfobacteriota</taxon>
        <taxon>Desulfovibrionia</taxon>
        <taxon>Desulfovibrionales</taxon>
        <taxon>Desulfohalobiaceae</taxon>
        <taxon>Desulfohalobium</taxon>
    </lineage>
</organism>
<keyword evidence="1" id="KW-1133">Transmembrane helix</keyword>
<keyword evidence="1" id="KW-0472">Membrane</keyword>
<dbReference type="EMBL" id="CP001734">
    <property type="protein sequence ID" value="ACV67832.1"/>
    <property type="molecule type" value="Genomic_DNA"/>
</dbReference>
<dbReference type="AlphaFoldDB" id="C8WYR6"/>
<protein>
    <submittedName>
        <fullName evidence="2">Positive regulator of sigma E, RseC/MucC</fullName>
    </submittedName>
</protein>